<dbReference type="InterPro" id="IPR013087">
    <property type="entry name" value="Znf_C2H2_type"/>
</dbReference>
<organism evidence="4 5">
    <name type="scientific">Lasiosphaeria hispida</name>
    <dbReference type="NCBI Taxonomy" id="260671"/>
    <lineage>
        <taxon>Eukaryota</taxon>
        <taxon>Fungi</taxon>
        <taxon>Dikarya</taxon>
        <taxon>Ascomycota</taxon>
        <taxon>Pezizomycotina</taxon>
        <taxon>Sordariomycetes</taxon>
        <taxon>Sordariomycetidae</taxon>
        <taxon>Sordariales</taxon>
        <taxon>Lasiosphaeriaceae</taxon>
        <taxon>Lasiosphaeria</taxon>
    </lineage>
</organism>
<feature type="region of interest" description="Disordered" evidence="2">
    <location>
        <begin position="198"/>
        <end position="242"/>
    </location>
</feature>
<evidence type="ECO:0000313" key="4">
    <source>
        <dbReference type="EMBL" id="KAK3349854.1"/>
    </source>
</evidence>
<keyword evidence="1" id="KW-0862">Zinc</keyword>
<dbReference type="Proteomes" id="UP001275084">
    <property type="component" value="Unassembled WGS sequence"/>
</dbReference>
<protein>
    <recommendedName>
        <fullName evidence="3">C2H2-type domain-containing protein</fullName>
    </recommendedName>
</protein>
<dbReference type="PROSITE" id="PS50157">
    <property type="entry name" value="ZINC_FINGER_C2H2_2"/>
    <property type="match status" value="1"/>
</dbReference>
<evidence type="ECO:0000313" key="5">
    <source>
        <dbReference type="Proteomes" id="UP001275084"/>
    </source>
</evidence>
<dbReference type="AlphaFoldDB" id="A0AAJ0MCP9"/>
<keyword evidence="5" id="KW-1185">Reference proteome</keyword>
<reference evidence="4" key="1">
    <citation type="journal article" date="2023" name="Mol. Phylogenet. Evol.">
        <title>Genome-scale phylogeny and comparative genomics of the fungal order Sordariales.</title>
        <authorList>
            <person name="Hensen N."/>
            <person name="Bonometti L."/>
            <person name="Westerberg I."/>
            <person name="Brannstrom I.O."/>
            <person name="Guillou S."/>
            <person name="Cros-Aarteil S."/>
            <person name="Calhoun S."/>
            <person name="Haridas S."/>
            <person name="Kuo A."/>
            <person name="Mondo S."/>
            <person name="Pangilinan J."/>
            <person name="Riley R."/>
            <person name="LaButti K."/>
            <person name="Andreopoulos B."/>
            <person name="Lipzen A."/>
            <person name="Chen C."/>
            <person name="Yan M."/>
            <person name="Daum C."/>
            <person name="Ng V."/>
            <person name="Clum A."/>
            <person name="Steindorff A."/>
            <person name="Ohm R.A."/>
            <person name="Martin F."/>
            <person name="Silar P."/>
            <person name="Natvig D.O."/>
            <person name="Lalanne C."/>
            <person name="Gautier V."/>
            <person name="Ament-Velasquez S.L."/>
            <person name="Kruys A."/>
            <person name="Hutchinson M.I."/>
            <person name="Powell A.J."/>
            <person name="Barry K."/>
            <person name="Miller A.N."/>
            <person name="Grigoriev I.V."/>
            <person name="Debuchy R."/>
            <person name="Gladieux P."/>
            <person name="Hiltunen Thoren M."/>
            <person name="Johannesson H."/>
        </authorList>
    </citation>
    <scope>NUCLEOTIDE SEQUENCE</scope>
    <source>
        <strain evidence="4">CBS 955.72</strain>
    </source>
</reference>
<name>A0AAJ0MCP9_9PEZI</name>
<comment type="caution">
    <text evidence="4">The sequence shown here is derived from an EMBL/GenBank/DDBJ whole genome shotgun (WGS) entry which is preliminary data.</text>
</comment>
<feature type="compositionally biased region" description="Low complexity" evidence="2">
    <location>
        <begin position="198"/>
        <end position="232"/>
    </location>
</feature>
<feature type="domain" description="C2H2-type" evidence="3">
    <location>
        <begin position="274"/>
        <end position="302"/>
    </location>
</feature>
<evidence type="ECO:0000256" key="1">
    <source>
        <dbReference type="PROSITE-ProRule" id="PRU00042"/>
    </source>
</evidence>
<accession>A0AAJ0MCP9</accession>
<dbReference type="EMBL" id="JAUIQD010000005">
    <property type="protein sequence ID" value="KAK3349854.1"/>
    <property type="molecule type" value="Genomic_DNA"/>
</dbReference>
<evidence type="ECO:0000256" key="2">
    <source>
        <dbReference type="SAM" id="MobiDB-lite"/>
    </source>
</evidence>
<sequence length="333" mass="36102">MISGSLECPPELYGLACDFVYAPDLEHSGNGGGGGYGESRINNGPISGLGFPANSQLVYTWEAPTHFQNIFSPTPWPQYSYETADPLDGLSHALPTQLDLFLPLIDQTTYSPMGLGSQTALDSLPCSVATADASTQHGLPALGAMQIDFSILDLPATATQPDFNQLFDFNTPLLDPNFSPGPWAEILDQAGTKSADSRVSLSLSNSASTDVSHATPSTSAPSMESSPSVNSSHQQHSPATRTAARSRYVVALEFSLPFTIVDILRRKREPRKRYPCGCGCGKVYCHPQDVGRHQKKEILECPHCRKKFKGGRKDNLNRHINKPCHSKNGRLSE</sequence>
<gene>
    <name evidence="4" type="ORF">B0T25DRAFT_549085</name>
</gene>
<keyword evidence="1" id="KW-0479">Metal-binding</keyword>
<keyword evidence="1" id="KW-0863">Zinc-finger</keyword>
<evidence type="ECO:0000259" key="3">
    <source>
        <dbReference type="PROSITE" id="PS50157"/>
    </source>
</evidence>
<proteinExistence type="predicted"/>
<reference evidence="4" key="2">
    <citation type="submission" date="2023-06" db="EMBL/GenBank/DDBJ databases">
        <authorList>
            <consortium name="Lawrence Berkeley National Laboratory"/>
            <person name="Haridas S."/>
            <person name="Hensen N."/>
            <person name="Bonometti L."/>
            <person name="Westerberg I."/>
            <person name="Brannstrom I.O."/>
            <person name="Guillou S."/>
            <person name="Cros-Aarteil S."/>
            <person name="Calhoun S."/>
            <person name="Kuo A."/>
            <person name="Mondo S."/>
            <person name="Pangilinan J."/>
            <person name="Riley R."/>
            <person name="Labutti K."/>
            <person name="Andreopoulos B."/>
            <person name="Lipzen A."/>
            <person name="Chen C."/>
            <person name="Yanf M."/>
            <person name="Daum C."/>
            <person name="Ng V."/>
            <person name="Clum A."/>
            <person name="Steindorff A."/>
            <person name="Ohm R."/>
            <person name="Martin F."/>
            <person name="Silar P."/>
            <person name="Natvig D."/>
            <person name="Lalanne C."/>
            <person name="Gautier V."/>
            <person name="Ament-Velasquez S.L."/>
            <person name="Kruys A."/>
            <person name="Hutchinson M.I."/>
            <person name="Powell A.J."/>
            <person name="Barry K."/>
            <person name="Miller A.N."/>
            <person name="Grigoriev I.V."/>
            <person name="Debuchy R."/>
            <person name="Gladieux P."/>
            <person name="Thoren M.H."/>
            <person name="Johannesson H."/>
        </authorList>
    </citation>
    <scope>NUCLEOTIDE SEQUENCE</scope>
    <source>
        <strain evidence="4">CBS 955.72</strain>
    </source>
</reference>
<dbReference type="GO" id="GO:0008270">
    <property type="term" value="F:zinc ion binding"/>
    <property type="evidence" value="ECO:0007669"/>
    <property type="project" value="UniProtKB-KW"/>
</dbReference>